<protein>
    <submittedName>
        <fullName evidence="1">Uncharacterized protein</fullName>
    </submittedName>
</protein>
<proteinExistence type="predicted"/>
<dbReference type="AlphaFoldDB" id="A0AA48RB38"/>
<evidence type="ECO:0000313" key="1">
    <source>
        <dbReference type="EMBL" id="CAJ0875539.1"/>
    </source>
</evidence>
<gene>
    <name evidence="1" type="ORF">AMST5_02704</name>
</gene>
<name>A0AA48RB38_9ZZZZ</name>
<sequence>MPTFNSRNAICGGALALTGVMAIVAPPRAAESSLSLDNLAFTLGATTYKIPHLELKGAAVSALDAAARFTGDAKTVEDRLARFAAKSVVIPSLSTERRSGDTVERATYRDLVAEGVAGGRIASLRAAGAEQTVERPAGELTRYVWGASHAKGVDLRQLTRVATTVRVDPQEALKPLIEEESVDSLSVADKDERSAVRTGRLVMTGVKGRALAQPLPQLVERIGKLDPDRTEADPTLLKDVIEALASFDVGSIEALNVLATGKGEPADKPYTIKVDRFAASRIAGAGVGDLAVENFSLQSSDGGRVAFGRFGLRDAKLASLLDAPQLSHIELKGLDADLPDGRMGEASRMKFSLTDVEANFGEFREIAPTRLSARLDRLAIDLAARGEAPSTAQFLALGYRQLDLSAALAGEWREKTQEAVFAPLRIEGRDIGAATLKASFGNVSGAVFSSMAIVSKAAALAASLKSVELTIEGGGLVDRLLTLEAKEQKGGVEKARAEYAKGANLAVTAALGGGDKAKKIGEAVSAYIMKPRKLQLRLASDKGVNAFDALARKPAEILESMEVEAVAER</sequence>
<accession>A0AA48RB38</accession>
<organism evidence="1">
    <name type="scientific">freshwater sediment metagenome</name>
    <dbReference type="NCBI Taxonomy" id="556182"/>
    <lineage>
        <taxon>unclassified sequences</taxon>
        <taxon>metagenomes</taxon>
        <taxon>ecological metagenomes</taxon>
    </lineage>
</organism>
<dbReference type="EMBL" id="OY288114">
    <property type="protein sequence ID" value="CAJ0875539.1"/>
    <property type="molecule type" value="Genomic_DNA"/>
</dbReference>
<reference evidence="1" key="1">
    <citation type="submission" date="2023-07" db="EMBL/GenBank/DDBJ databases">
        <authorList>
            <person name="Pelsma A.J. K."/>
        </authorList>
    </citation>
    <scope>NUCLEOTIDE SEQUENCE</scope>
</reference>